<dbReference type="Proteomes" id="UP000238823">
    <property type="component" value="Unassembled WGS sequence"/>
</dbReference>
<proteinExistence type="predicted"/>
<gene>
    <name evidence="1" type="ORF">ENSA7_36620</name>
</gene>
<sequence length="213" mass="24289">MPLLMTDWERSLWEAMVSAFEDGKSATLYELCQGFLSRQPGNVPALALMLHSLSSMFRFDECEQLIRDNGPIWEEANDRRVWYRAMGAYLTRCGRHAEAEQALREGSILYVHPPGDLVLDIVESMISQGKLCSALQEIDEILADVEQADLREDEQHELLERRAFVLRNLGHLREALLAIDQLQNLAAEPSRLEELRMDIADACQAQVQLTKFS</sequence>
<reference evidence="1 2" key="1">
    <citation type="submission" date="2018-03" db="EMBL/GenBank/DDBJ databases">
        <title>Draft Genome Sequences of the Obligatory Marine Myxobacteria Enhygromyxa salina SWB007.</title>
        <authorList>
            <person name="Poehlein A."/>
            <person name="Moghaddam J.A."/>
            <person name="Harms H."/>
            <person name="Alanjari M."/>
            <person name="Koenig G.M."/>
            <person name="Daniel R."/>
            <person name="Schaeberle T.F."/>
        </authorList>
    </citation>
    <scope>NUCLEOTIDE SEQUENCE [LARGE SCALE GENOMIC DNA]</scope>
    <source>
        <strain evidence="1 2">SWB007</strain>
    </source>
</reference>
<dbReference type="EMBL" id="PVNL01000070">
    <property type="protein sequence ID" value="PRQ06641.1"/>
    <property type="molecule type" value="Genomic_DNA"/>
</dbReference>
<evidence type="ECO:0000313" key="2">
    <source>
        <dbReference type="Proteomes" id="UP000238823"/>
    </source>
</evidence>
<dbReference type="InterPro" id="IPR011990">
    <property type="entry name" value="TPR-like_helical_dom_sf"/>
</dbReference>
<accession>A0A2S9YNH8</accession>
<evidence type="ECO:0000313" key="1">
    <source>
        <dbReference type="EMBL" id="PRQ06641.1"/>
    </source>
</evidence>
<dbReference type="Gene3D" id="1.25.40.10">
    <property type="entry name" value="Tetratricopeptide repeat domain"/>
    <property type="match status" value="1"/>
</dbReference>
<dbReference type="SUPFAM" id="SSF48452">
    <property type="entry name" value="TPR-like"/>
    <property type="match status" value="1"/>
</dbReference>
<organism evidence="1 2">
    <name type="scientific">Enhygromyxa salina</name>
    <dbReference type="NCBI Taxonomy" id="215803"/>
    <lineage>
        <taxon>Bacteria</taxon>
        <taxon>Pseudomonadati</taxon>
        <taxon>Myxococcota</taxon>
        <taxon>Polyangia</taxon>
        <taxon>Nannocystales</taxon>
        <taxon>Nannocystaceae</taxon>
        <taxon>Enhygromyxa</taxon>
    </lineage>
</organism>
<name>A0A2S9YNH8_9BACT</name>
<dbReference type="AlphaFoldDB" id="A0A2S9YNH8"/>
<protein>
    <recommendedName>
        <fullName evidence="3">Tetratricopeptide repeat protein</fullName>
    </recommendedName>
</protein>
<comment type="caution">
    <text evidence="1">The sequence shown here is derived from an EMBL/GenBank/DDBJ whole genome shotgun (WGS) entry which is preliminary data.</text>
</comment>
<evidence type="ECO:0008006" key="3">
    <source>
        <dbReference type="Google" id="ProtNLM"/>
    </source>
</evidence>